<gene>
    <name evidence="1" type="ORF">DPMN_074888</name>
</gene>
<dbReference type="Proteomes" id="UP000828390">
    <property type="component" value="Unassembled WGS sequence"/>
</dbReference>
<reference evidence="1" key="1">
    <citation type="journal article" date="2019" name="bioRxiv">
        <title>The Genome of the Zebra Mussel, Dreissena polymorpha: A Resource for Invasive Species Research.</title>
        <authorList>
            <person name="McCartney M.A."/>
            <person name="Auch B."/>
            <person name="Kono T."/>
            <person name="Mallez S."/>
            <person name="Zhang Y."/>
            <person name="Obille A."/>
            <person name="Becker A."/>
            <person name="Abrahante J.E."/>
            <person name="Garbe J."/>
            <person name="Badalamenti J.P."/>
            <person name="Herman A."/>
            <person name="Mangelson H."/>
            <person name="Liachko I."/>
            <person name="Sullivan S."/>
            <person name="Sone E.D."/>
            <person name="Koren S."/>
            <person name="Silverstein K.A.T."/>
            <person name="Beckman K.B."/>
            <person name="Gohl D.M."/>
        </authorList>
    </citation>
    <scope>NUCLEOTIDE SEQUENCE</scope>
    <source>
        <strain evidence="1">Duluth1</strain>
        <tissue evidence="1">Whole animal</tissue>
    </source>
</reference>
<reference evidence="1" key="2">
    <citation type="submission" date="2020-11" db="EMBL/GenBank/DDBJ databases">
        <authorList>
            <person name="McCartney M.A."/>
            <person name="Auch B."/>
            <person name="Kono T."/>
            <person name="Mallez S."/>
            <person name="Becker A."/>
            <person name="Gohl D.M."/>
            <person name="Silverstein K.A.T."/>
            <person name="Koren S."/>
            <person name="Bechman K.B."/>
            <person name="Herman A."/>
            <person name="Abrahante J.E."/>
            <person name="Garbe J."/>
        </authorList>
    </citation>
    <scope>NUCLEOTIDE SEQUENCE</scope>
    <source>
        <strain evidence="1">Duluth1</strain>
        <tissue evidence="1">Whole animal</tissue>
    </source>
</reference>
<protein>
    <submittedName>
        <fullName evidence="1">Uncharacterized protein</fullName>
    </submittedName>
</protein>
<sequence length="57" mass="6497">MMEFPPNALADGAKDLTKNNFISRCVYAFFGTQMQTHSPMKVQIMPSLIPKEAFHHK</sequence>
<name>A0A9D3YK33_DREPO</name>
<proteinExistence type="predicted"/>
<evidence type="ECO:0000313" key="1">
    <source>
        <dbReference type="EMBL" id="KAH3699926.1"/>
    </source>
</evidence>
<comment type="caution">
    <text evidence="1">The sequence shown here is derived from an EMBL/GenBank/DDBJ whole genome shotgun (WGS) entry which is preliminary data.</text>
</comment>
<dbReference type="EMBL" id="JAIWYP010000015">
    <property type="protein sequence ID" value="KAH3699926.1"/>
    <property type="molecule type" value="Genomic_DNA"/>
</dbReference>
<accession>A0A9D3YK33</accession>
<organism evidence="1 2">
    <name type="scientific">Dreissena polymorpha</name>
    <name type="common">Zebra mussel</name>
    <name type="synonym">Mytilus polymorpha</name>
    <dbReference type="NCBI Taxonomy" id="45954"/>
    <lineage>
        <taxon>Eukaryota</taxon>
        <taxon>Metazoa</taxon>
        <taxon>Spiralia</taxon>
        <taxon>Lophotrochozoa</taxon>
        <taxon>Mollusca</taxon>
        <taxon>Bivalvia</taxon>
        <taxon>Autobranchia</taxon>
        <taxon>Heteroconchia</taxon>
        <taxon>Euheterodonta</taxon>
        <taxon>Imparidentia</taxon>
        <taxon>Neoheterodontei</taxon>
        <taxon>Myida</taxon>
        <taxon>Dreissenoidea</taxon>
        <taxon>Dreissenidae</taxon>
        <taxon>Dreissena</taxon>
    </lineage>
</organism>
<evidence type="ECO:0000313" key="2">
    <source>
        <dbReference type="Proteomes" id="UP000828390"/>
    </source>
</evidence>
<dbReference type="AlphaFoldDB" id="A0A9D3YK33"/>
<keyword evidence="2" id="KW-1185">Reference proteome</keyword>